<feature type="region of interest" description="Disordered" evidence="1">
    <location>
        <begin position="54"/>
        <end position="91"/>
    </location>
</feature>
<organism evidence="2 3">
    <name type="scientific">Burkholderia humptydooensis</name>
    <dbReference type="NCBI Taxonomy" id="430531"/>
    <lineage>
        <taxon>Bacteria</taxon>
        <taxon>Pseudomonadati</taxon>
        <taxon>Pseudomonadota</taxon>
        <taxon>Betaproteobacteria</taxon>
        <taxon>Burkholderiales</taxon>
        <taxon>Burkholderiaceae</taxon>
        <taxon>Burkholderia</taxon>
        <taxon>pseudomallei group</taxon>
    </lineage>
</organism>
<feature type="compositionally biased region" description="Polar residues" evidence="1">
    <location>
        <begin position="10"/>
        <end position="21"/>
    </location>
</feature>
<protein>
    <submittedName>
        <fullName evidence="2">Uncharacterized protein</fullName>
    </submittedName>
</protein>
<accession>A0A7T2U7N8</accession>
<dbReference type="EMBL" id="CP065687">
    <property type="protein sequence ID" value="QPS47161.1"/>
    <property type="molecule type" value="Genomic_DNA"/>
</dbReference>
<gene>
    <name evidence="2" type="ORF">I6G56_22125</name>
</gene>
<evidence type="ECO:0000313" key="2">
    <source>
        <dbReference type="EMBL" id="QPS47161.1"/>
    </source>
</evidence>
<feature type="compositionally biased region" description="Basic and acidic residues" evidence="1">
    <location>
        <begin position="72"/>
        <end position="82"/>
    </location>
</feature>
<name>A0A7T2U7N8_9BURK</name>
<dbReference type="RefSeq" id="WP_156436740.1">
    <property type="nucleotide sequence ID" value="NZ_CP013382.1"/>
</dbReference>
<dbReference type="KEGG" id="bhg:I6G56_22125"/>
<proteinExistence type="predicted"/>
<reference evidence="2 3" key="1">
    <citation type="submission" date="2020-12" db="EMBL/GenBank/DDBJ databases">
        <title>FDA dAtabase for Regulatory Grade micrObial Sequences (FDA-ARGOS): Supporting development and validation of Infectious Disease Dx tests.</title>
        <authorList>
            <person name="Nelson B."/>
            <person name="Plummer A."/>
            <person name="Tallon L."/>
            <person name="Sadzewicz L."/>
            <person name="Zhao X."/>
            <person name="Boylan J."/>
            <person name="Ott S."/>
            <person name="Bowen H."/>
            <person name="Vavikolanu K."/>
            <person name="Mehta A."/>
            <person name="Aluvathingal J."/>
            <person name="Nadendla S."/>
            <person name="Myers T."/>
            <person name="Yan Y."/>
            <person name="Sichtig H."/>
        </authorList>
    </citation>
    <scope>NUCLEOTIDE SEQUENCE [LARGE SCALE GENOMIC DNA]</scope>
    <source>
        <strain evidence="2 3">FDAARGOS_899</strain>
    </source>
</reference>
<feature type="region of interest" description="Disordered" evidence="1">
    <location>
        <begin position="1"/>
        <end position="27"/>
    </location>
</feature>
<evidence type="ECO:0000256" key="1">
    <source>
        <dbReference type="SAM" id="MobiDB-lite"/>
    </source>
</evidence>
<evidence type="ECO:0000313" key="3">
    <source>
        <dbReference type="Proteomes" id="UP000594943"/>
    </source>
</evidence>
<dbReference type="Proteomes" id="UP000594943">
    <property type="component" value="Chromosome 2"/>
</dbReference>
<dbReference type="AlphaFoldDB" id="A0A7T2U7N8"/>
<sequence length="91" mass="9472">MWGSEALGFESSNGLLQSKGNGNAPLRDRTIDSAAAATKKPVMKIRCDAIAARTQSAKNADGDAPPNVGESDGERMATHEVSLKSANGKSR</sequence>